<organism evidence="1">
    <name type="scientific">Cucumis melo</name>
    <name type="common">Muskmelon</name>
    <dbReference type="NCBI Taxonomy" id="3656"/>
    <lineage>
        <taxon>Eukaryota</taxon>
        <taxon>Viridiplantae</taxon>
        <taxon>Streptophyta</taxon>
        <taxon>Embryophyta</taxon>
        <taxon>Tracheophyta</taxon>
        <taxon>Spermatophyta</taxon>
        <taxon>Magnoliopsida</taxon>
        <taxon>eudicotyledons</taxon>
        <taxon>Gunneridae</taxon>
        <taxon>Pentapetalae</taxon>
        <taxon>rosids</taxon>
        <taxon>fabids</taxon>
        <taxon>Cucurbitales</taxon>
        <taxon>Cucurbitaceae</taxon>
        <taxon>Benincaseae</taxon>
        <taxon>Cucumis</taxon>
    </lineage>
</organism>
<dbReference type="EnsemblPlants" id="MELO3C009005.2.1">
    <property type="protein sequence ID" value="MELO3C009005.2.1"/>
    <property type="gene ID" value="MELO3C009005.2"/>
</dbReference>
<reference evidence="1" key="1">
    <citation type="submission" date="2023-03" db="UniProtKB">
        <authorList>
            <consortium name="EnsemblPlants"/>
        </authorList>
    </citation>
    <scope>IDENTIFICATION</scope>
</reference>
<sequence>MKNMLVLNFIEIKRPEFGAPRGVEKKTSDSLPPTFPLAIQRRRKRKARMLEVKA</sequence>
<accession>A0A9I9CVB9</accession>
<protein>
    <submittedName>
        <fullName evidence="1">Uncharacterized protein</fullName>
    </submittedName>
</protein>
<evidence type="ECO:0000313" key="1">
    <source>
        <dbReference type="EnsemblPlants" id="MELO3C009005.2.1"/>
    </source>
</evidence>
<dbReference type="Gramene" id="MELO3C009005.2.1">
    <property type="protein sequence ID" value="MELO3C009005.2.1"/>
    <property type="gene ID" value="MELO3C009005.2"/>
</dbReference>
<name>A0A9I9CVB9_CUCME</name>
<proteinExistence type="predicted"/>
<dbReference type="AlphaFoldDB" id="A0A9I9CVB9"/>